<reference evidence="2 3" key="1">
    <citation type="submission" date="2015-04" db="EMBL/GenBank/DDBJ databases">
        <title>The draft genome sequence of Erythrobacter luteus KA37.</title>
        <authorList>
            <person name="Zhuang L."/>
            <person name="Liu Y."/>
            <person name="Shao Z."/>
        </authorList>
    </citation>
    <scope>NUCLEOTIDE SEQUENCE [LARGE SCALE GENOMIC DNA]</scope>
    <source>
        <strain evidence="2 3">KA37</strain>
    </source>
</reference>
<evidence type="ECO:0000313" key="2">
    <source>
        <dbReference type="EMBL" id="KLE34469.1"/>
    </source>
</evidence>
<dbReference type="RefSeq" id="WP_047004116.1">
    <property type="nucleotide sequence ID" value="NZ_LBHB01000002.1"/>
</dbReference>
<protein>
    <submittedName>
        <fullName evidence="2">Uncharacterized protein</fullName>
    </submittedName>
</protein>
<dbReference type="STRING" id="1581420.AAW00_09615"/>
<gene>
    <name evidence="2" type="ORF">AAW00_09615</name>
</gene>
<keyword evidence="1" id="KW-0812">Transmembrane</keyword>
<name>A0A0G9MV55_9SPHN</name>
<keyword evidence="1" id="KW-0472">Membrane</keyword>
<dbReference type="AlphaFoldDB" id="A0A0G9MV55"/>
<proteinExistence type="predicted"/>
<keyword evidence="3" id="KW-1185">Reference proteome</keyword>
<dbReference type="Pfam" id="PF19622">
    <property type="entry name" value="DUF6127"/>
    <property type="match status" value="1"/>
</dbReference>
<sequence length="102" mass="11027">MMRQDMLAALMVQAQTTGTDLVTLRAIVEEASEIGARRTLDRLGLGDDNAQDDLDELRDLLGAWRAAKASAWKAAVEWLVRGVGALLLIGIAVRLGVGELLR</sequence>
<comment type="caution">
    <text evidence="2">The sequence shown here is derived from an EMBL/GenBank/DDBJ whole genome shotgun (WGS) entry which is preliminary data.</text>
</comment>
<keyword evidence="1" id="KW-1133">Transmembrane helix</keyword>
<dbReference type="Proteomes" id="UP000053464">
    <property type="component" value="Unassembled WGS sequence"/>
</dbReference>
<organism evidence="2 3">
    <name type="scientific">Aurantiacibacter luteus</name>
    <dbReference type="NCBI Taxonomy" id="1581420"/>
    <lineage>
        <taxon>Bacteria</taxon>
        <taxon>Pseudomonadati</taxon>
        <taxon>Pseudomonadota</taxon>
        <taxon>Alphaproteobacteria</taxon>
        <taxon>Sphingomonadales</taxon>
        <taxon>Erythrobacteraceae</taxon>
        <taxon>Aurantiacibacter</taxon>
    </lineage>
</organism>
<dbReference type="PATRIC" id="fig|1581420.6.peg.1972"/>
<evidence type="ECO:0000256" key="1">
    <source>
        <dbReference type="SAM" id="Phobius"/>
    </source>
</evidence>
<accession>A0A0G9MV55</accession>
<dbReference type="EMBL" id="LBHB01000002">
    <property type="protein sequence ID" value="KLE34469.1"/>
    <property type="molecule type" value="Genomic_DNA"/>
</dbReference>
<dbReference type="InterPro" id="IPR046130">
    <property type="entry name" value="DUF6127"/>
</dbReference>
<evidence type="ECO:0000313" key="3">
    <source>
        <dbReference type="Proteomes" id="UP000053464"/>
    </source>
</evidence>
<feature type="transmembrane region" description="Helical" evidence="1">
    <location>
        <begin position="78"/>
        <end position="97"/>
    </location>
</feature>
<dbReference type="OrthoDB" id="7427743at2"/>